<reference evidence="2 3" key="1">
    <citation type="submission" date="2019-04" db="EMBL/GenBank/DDBJ databases">
        <title>Friends and foes A comparative genomics studyof 23 Aspergillus species from section Flavi.</title>
        <authorList>
            <consortium name="DOE Joint Genome Institute"/>
            <person name="Kjaerbolling I."/>
            <person name="Vesth T."/>
            <person name="Frisvad J.C."/>
            <person name="Nybo J.L."/>
            <person name="Theobald S."/>
            <person name="Kildgaard S."/>
            <person name="Isbrandt T."/>
            <person name="Kuo A."/>
            <person name="Sato A."/>
            <person name="Lyhne E.K."/>
            <person name="Kogle M.E."/>
            <person name="Wiebenga A."/>
            <person name="Kun R.S."/>
            <person name="Lubbers R.J."/>
            <person name="Makela M.R."/>
            <person name="Barry K."/>
            <person name="Chovatia M."/>
            <person name="Clum A."/>
            <person name="Daum C."/>
            <person name="Haridas S."/>
            <person name="He G."/>
            <person name="LaButti K."/>
            <person name="Lipzen A."/>
            <person name="Mondo S."/>
            <person name="Riley R."/>
            <person name="Salamov A."/>
            <person name="Simmons B.A."/>
            <person name="Magnuson J.K."/>
            <person name="Henrissat B."/>
            <person name="Mortensen U.H."/>
            <person name="Larsen T.O."/>
            <person name="Devries R.P."/>
            <person name="Grigoriev I.V."/>
            <person name="Machida M."/>
            <person name="Baker S.E."/>
            <person name="Andersen M.R."/>
        </authorList>
    </citation>
    <scope>NUCLEOTIDE SEQUENCE [LARGE SCALE GENOMIC DNA]</scope>
    <source>
        <strain evidence="2 3">IBT 29228</strain>
    </source>
</reference>
<dbReference type="Proteomes" id="UP000326198">
    <property type="component" value="Unassembled WGS sequence"/>
</dbReference>
<dbReference type="OrthoDB" id="4772757at2759"/>
<dbReference type="AlphaFoldDB" id="A0A5N7ARF0"/>
<evidence type="ECO:0000313" key="2">
    <source>
        <dbReference type="EMBL" id="KAE8372435.1"/>
    </source>
</evidence>
<gene>
    <name evidence="2" type="ORF">BDV26DRAFT_301903</name>
</gene>
<organism evidence="2 3">
    <name type="scientific">Aspergillus bertholletiae</name>
    <dbReference type="NCBI Taxonomy" id="1226010"/>
    <lineage>
        <taxon>Eukaryota</taxon>
        <taxon>Fungi</taxon>
        <taxon>Dikarya</taxon>
        <taxon>Ascomycota</taxon>
        <taxon>Pezizomycotina</taxon>
        <taxon>Eurotiomycetes</taxon>
        <taxon>Eurotiomycetidae</taxon>
        <taxon>Eurotiales</taxon>
        <taxon>Aspergillaceae</taxon>
        <taxon>Aspergillus</taxon>
        <taxon>Aspergillus subgen. Circumdati</taxon>
    </lineage>
</organism>
<evidence type="ECO:0000313" key="3">
    <source>
        <dbReference type="Proteomes" id="UP000326198"/>
    </source>
</evidence>
<feature type="region of interest" description="Disordered" evidence="1">
    <location>
        <begin position="158"/>
        <end position="177"/>
    </location>
</feature>
<sequence>MYFTSLPNETLFLIASYLPCRQDVYALVRRLYHTLHDYFYEYNSGYYHGSALAFVAKHGIIGLTEMPLRELRTARTRSRTPPGPRWRSDVPADERWEEDSDEVEWDSDDEDMKLLTRDISAHPLRIAGCGIAEIVQIQKALLAAIEINNPEIANFYRGNMRDDNPTSTQSREKPSTTFPAVRCGHADLVKYLLERGAYPDRYRPSPLYRAVKDGQYNIIAILLNHRAPLSYASVLRLAVQRCDRSILNALSDSGVEAAICGHRALHIAIQRHDQEMIEFLRLECANLGQHFEESEESQDKWNREGGDGMDGTIVCRHLFFYRAIEEASEGSGEEY</sequence>
<dbReference type="InterPro" id="IPR002110">
    <property type="entry name" value="Ankyrin_rpt"/>
</dbReference>
<accession>A0A5N7ARF0</accession>
<feature type="compositionally biased region" description="Basic and acidic residues" evidence="1">
    <location>
        <begin position="159"/>
        <end position="174"/>
    </location>
</feature>
<dbReference type="InterPro" id="IPR036770">
    <property type="entry name" value="Ankyrin_rpt-contain_sf"/>
</dbReference>
<name>A0A5N7ARF0_9EURO</name>
<dbReference type="Pfam" id="PF12796">
    <property type="entry name" value="Ank_2"/>
    <property type="match status" value="1"/>
</dbReference>
<dbReference type="Gene3D" id="1.25.40.20">
    <property type="entry name" value="Ankyrin repeat-containing domain"/>
    <property type="match status" value="1"/>
</dbReference>
<evidence type="ECO:0000256" key="1">
    <source>
        <dbReference type="SAM" id="MobiDB-lite"/>
    </source>
</evidence>
<dbReference type="SMART" id="SM00248">
    <property type="entry name" value="ANK"/>
    <property type="match status" value="3"/>
</dbReference>
<dbReference type="EMBL" id="ML736358">
    <property type="protein sequence ID" value="KAE8372435.1"/>
    <property type="molecule type" value="Genomic_DNA"/>
</dbReference>
<feature type="region of interest" description="Disordered" evidence="1">
    <location>
        <begin position="74"/>
        <end position="103"/>
    </location>
</feature>
<dbReference type="SUPFAM" id="SSF48403">
    <property type="entry name" value="Ankyrin repeat"/>
    <property type="match status" value="1"/>
</dbReference>
<keyword evidence="3" id="KW-1185">Reference proteome</keyword>
<protein>
    <submittedName>
        <fullName evidence="2">Uncharacterized protein</fullName>
    </submittedName>
</protein>
<proteinExistence type="predicted"/>